<dbReference type="EMBL" id="CAJPEV010004697">
    <property type="protein sequence ID" value="CAG0902179.1"/>
    <property type="molecule type" value="Genomic_DNA"/>
</dbReference>
<proteinExistence type="predicted"/>
<accession>A0A7R9FS96</accession>
<protein>
    <submittedName>
        <fullName evidence="3">Uncharacterized protein</fullName>
    </submittedName>
</protein>
<feature type="transmembrane region" description="Helical" evidence="2">
    <location>
        <begin position="149"/>
        <end position="172"/>
    </location>
</feature>
<evidence type="ECO:0000256" key="1">
    <source>
        <dbReference type="SAM" id="MobiDB-lite"/>
    </source>
</evidence>
<gene>
    <name evidence="3" type="ORF">DSTB1V02_LOCUS12424</name>
</gene>
<feature type="region of interest" description="Disordered" evidence="1">
    <location>
        <begin position="219"/>
        <end position="276"/>
    </location>
</feature>
<evidence type="ECO:0000256" key="2">
    <source>
        <dbReference type="SAM" id="Phobius"/>
    </source>
</evidence>
<dbReference type="AlphaFoldDB" id="A0A7R9FS96"/>
<dbReference type="EMBL" id="LR904214">
    <property type="protein sequence ID" value="CAD7252668.1"/>
    <property type="molecule type" value="Genomic_DNA"/>
</dbReference>
<keyword evidence="2" id="KW-0472">Membrane</keyword>
<feature type="compositionally biased region" description="Polar residues" evidence="1">
    <location>
        <begin position="266"/>
        <end position="276"/>
    </location>
</feature>
<keyword evidence="4" id="KW-1185">Reference proteome</keyword>
<keyword evidence="2" id="KW-0812">Transmembrane</keyword>
<evidence type="ECO:0000313" key="3">
    <source>
        <dbReference type="EMBL" id="CAD7252668.1"/>
    </source>
</evidence>
<evidence type="ECO:0000313" key="4">
    <source>
        <dbReference type="Proteomes" id="UP000677054"/>
    </source>
</evidence>
<dbReference type="Proteomes" id="UP000677054">
    <property type="component" value="Unassembled WGS sequence"/>
</dbReference>
<reference evidence="3" key="1">
    <citation type="submission" date="2020-11" db="EMBL/GenBank/DDBJ databases">
        <authorList>
            <person name="Tran Van P."/>
        </authorList>
    </citation>
    <scope>NUCLEOTIDE SEQUENCE</scope>
</reference>
<organism evidence="3">
    <name type="scientific">Darwinula stevensoni</name>
    <dbReference type="NCBI Taxonomy" id="69355"/>
    <lineage>
        <taxon>Eukaryota</taxon>
        <taxon>Metazoa</taxon>
        <taxon>Ecdysozoa</taxon>
        <taxon>Arthropoda</taxon>
        <taxon>Crustacea</taxon>
        <taxon>Oligostraca</taxon>
        <taxon>Ostracoda</taxon>
        <taxon>Podocopa</taxon>
        <taxon>Podocopida</taxon>
        <taxon>Darwinulocopina</taxon>
        <taxon>Darwinuloidea</taxon>
        <taxon>Darwinulidae</taxon>
        <taxon>Darwinula</taxon>
    </lineage>
</organism>
<keyword evidence="2" id="KW-1133">Transmembrane helix</keyword>
<name>A0A7R9FS96_9CRUS</name>
<dbReference type="OrthoDB" id="10640217at2759"/>
<sequence>MLVSSCQFVGQVVHCSLDYLGMDVHVTGIVNLCNDPLDFTFVVKVSDPPVRWEHSFAVSNIDETVPIQGLNSSESSLTLRIAFSTNDSSLSLHNSSSSQTIFVYGYLEGGRGARKNPPYPPFLNSSVSLVRDPECHKNLLKSPQSAAQVIAVISLSLFMVALVTGLLIYIYCQRRRKASDMASLAASFSTTAPSINGAVPYQEEPKVTLSVGDVKLKMKEDGSKSRPMDASLVIENPNAATRRSDSRPDASRGAIPKRPRNRGAATENSVNSQPVA</sequence>